<comment type="caution">
    <text evidence="1">The sequence shown here is derived from an EMBL/GenBank/DDBJ whole genome shotgun (WGS) entry which is preliminary data.</text>
</comment>
<reference evidence="1" key="1">
    <citation type="submission" date="2021-01" db="EMBL/GenBank/DDBJ databases">
        <title>Whole genome shotgun sequence of Sphaerimonospora thailandensis NBRC 107569.</title>
        <authorList>
            <person name="Komaki H."/>
            <person name="Tamura T."/>
        </authorList>
    </citation>
    <scope>NUCLEOTIDE SEQUENCE</scope>
    <source>
        <strain evidence="1">NBRC 107569</strain>
    </source>
</reference>
<gene>
    <name evidence="1" type="ORF">Mth01_22770</name>
</gene>
<evidence type="ECO:0000313" key="2">
    <source>
        <dbReference type="Proteomes" id="UP000610966"/>
    </source>
</evidence>
<keyword evidence="2" id="KW-1185">Reference proteome</keyword>
<proteinExistence type="predicted"/>
<organism evidence="1 2">
    <name type="scientific">Sphaerimonospora thailandensis</name>
    <dbReference type="NCBI Taxonomy" id="795644"/>
    <lineage>
        <taxon>Bacteria</taxon>
        <taxon>Bacillati</taxon>
        <taxon>Actinomycetota</taxon>
        <taxon>Actinomycetes</taxon>
        <taxon>Streptosporangiales</taxon>
        <taxon>Streptosporangiaceae</taxon>
        <taxon>Sphaerimonospora</taxon>
    </lineage>
</organism>
<sequence length="84" mass="9329">MNIENSEAQRRAAEIGTLTRESRTVTNISTPQEWHGRLLAQFRQTEDAMLVDDLLGLAVKIRSRVGGVELSTDSLYDPETGLLS</sequence>
<dbReference type="Proteomes" id="UP000610966">
    <property type="component" value="Unassembled WGS sequence"/>
</dbReference>
<dbReference type="EMBL" id="BOOG01000019">
    <property type="protein sequence ID" value="GIH70024.1"/>
    <property type="molecule type" value="Genomic_DNA"/>
</dbReference>
<name>A0A8J3VYG6_9ACTN</name>
<dbReference type="RefSeq" id="WP_204015631.1">
    <property type="nucleotide sequence ID" value="NZ_BOOG01000019.1"/>
</dbReference>
<dbReference type="AlphaFoldDB" id="A0A8J3VYG6"/>
<accession>A0A8J3VYG6</accession>
<evidence type="ECO:0000313" key="1">
    <source>
        <dbReference type="EMBL" id="GIH70024.1"/>
    </source>
</evidence>
<protein>
    <submittedName>
        <fullName evidence="1">Uncharacterized protein</fullName>
    </submittedName>
</protein>